<keyword evidence="2" id="KW-1185">Reference proteome</keyword>
<evidence type="ECO:0008006" key="3">
    <source>
        <dbReference type="Google" id="ProtNLM"/>
    </source>
</evidence>
<gene>
    <name evidence="1" type="ORF">PAM7066_03581</name>
</gene>
<reference evidence="1 2" key="1">
    <citation type="submission" date="2017-03" db="EMBL/GenBank/DDBJ databases">
        <authorList>
            <person name="Afonso C.L."/>
            <person name="Miller P.J."/>
            <person name="Scott M.A."/>
            <person name="Spackman E."/>
            <person name="Goraichik I."/>
            <person name="Dimitrov K.M."/>
            <person name="Suarez D.L."/>
            <person name="Swayne D.E."/>
        </authorList>
    </citation>
    <scope>NUCLEOTIDE SEQUENCE [LARGE SCALE GENOMIC DNA]</scope>
    <source>
        <strain evidence="1 2">CECT 7066</strain>
    </source>
</reference>
<dbReference type="Proteomes" id="UP000193870">
    <property type="component" value="Unassembled WGS sequence"/>
</dbReference>
<name>A0A1Y5TXM4_9RHOB</name>
<dbReference type="SUPFAM" id="SSF53335">
    <property type="entry name" value="S-adenosyl-L-methionine-dependent methyltransferases"/>
    <property type="match status" value="1"/>
</dbReference>
<organism evidence="1 2">
    <name type="scientific">Palleronia marisminoris</name>
    <dbReference type="NCBI Taxonomy" id="315423"/>
    <lineage>
        <taxon>Bacteria</taxon>
        <taxon>Pseudomonadati</taxon>
        <taxon>Pseudomonadota</taxon>
        <taxon>Alphaproteobacteria</taxon>
        <taxon>Rhodobacterales</taxon>
        <taxon>Roseobacteraceae</taxon>
        <taxon>Palleronia</taxon>
    </lineage>
</organism>
<dbReference type="InterPro" id="IPR029063">
    <property type="entry name" value="SAM-dependent_MTases_sf"/>
</dbReference>
<dbReference type="AlphaFoldDB" id="A0A1Y5TXM4"/>
<proteinExistence type="predicted"/>
<sequence>MTKQLTGLRPARFTLSTIGQRLPKPVQRMITRIKLGHPFSPLSGKIKFGDLRRLVPISRVYGWDRGTPVDRHYIETFLGAHSDLIRGDVLEISEDTYTKKFGGSAVTKSDVLHYDDPSPPATMTGDLTNAPHVPSESYDCIIITQTLMLIYDLPAAIETLHRLLKPGGTVLATMAGVTQIADREWQDVWYWSFSAASGRKIFEDGFPGGTVESRSYGNVLTTMAFLQGIGMEELTRKELDHQDPDYQLLVGVVARKAAAAE</sequence>
<accession>A0A1Y5TXM4</accession>
<dbReference type="EMBL" id="FWFV01000017">
    <property type="protein sequence ID" value="SLN70448.1"/>
    <property type="molecule type" value="Genomic_DNA"/>
</dbReference>
<dbReference type="Pfam" id="PF13489">
    <property type="entry name" value="Methyltransf_23"/>
    <property type="match status" value="1"/>
</dbReference>
<dbReference type="CDD" id="cd02440">
    <property type="entry name" value="AdoMet_MTases"/>
    <property type="match status" value="1"/>
</dbReference>
<dbReference type="STRING" id="315423.SAMN04488020_11838"/>
<protein>
    <recommendedName>
        <fullName evidence="3">Methyltransferase type 11 domain-containing protein</fullName>
    </recommendedName>
</protein>
<evidence type="ECO:0000313" key="2">
    <source>
        <dbReference type="Proteomes" id="UP000193870"/>
    </source>
</evidence>
<evidence type="ECO:0000313" key="1">
    <source>
        <dbReference type="EMBL" id="SLN70448.1"/>
    </source>
</evidence>
<dbReference type="Gene3D" id="3.40.50.150">
    <property type="entry name" value="Vaccinia Virus protein VP39"/>
    <property type="match status" value="1"/>
</dbReference>